<dbReference type="SUPFAM" id="SSF55781">
    <property type="entry name" value="GAF domain-like"/>
    <property type="match status" value="1"/>
</dbReference>
<reference evidence="6 7" key="1">
    <citation type="submission" date="2023-12" db="EMBL/GenBank/DDBJ databases">
        <title>Streptomyces sp. V4-01.</title>
        <authorList>
            <person name="Somphong A."/>
            <person name="Phongsopitanun W."/>
        </authorList>
    </citation>
    <scope>NUCLEOTIDE SEQUENCE [LARGE SCALE GENOMIC DNA]</scope>
    <source>
        <strain evidence="6 7">V4-01</strain>
    </source>
</reference>
<dbReference type="EMBL" id="JAZEWV010000011">
    <property type="protein sequence ID" value="MEE4543470.1"/>
    <property type="molecule type" value="Genomic_DNA"/>
</dbReference>
<dbReference type="InterPro" id="IPR012074">
    <property type="entry name" value="GAF_ANTAR"/>
</dbReference>
<dbReference type="Proteomes" id="UP001344658">
    <property type="component" value="Unassembled WGS sequence"/>
</dbReference>
<dbReference type="Pfam" id="PF13185">
    <property type="entry name" value="GAF_2"/>
    <property type="match status" value="1"/>
</dbReference>
<keyword evidence="3" id="KW-0805">Transcription regulation</keyword>
<organism evidence="6 7">
    <name type="scientific">Actinacidiphila polyblastidii</name>
    <dbReference type="NCBI Taxonomy" id="3110430"/>
    <lineage>
        <taxon>Bacteria</taxon>
        <taxon>Bacillati</taxon>
        <taxon>Actinomycetota</taxon>
        <taxon>Actinomycetes</taxon>
        <taxon>Kitasatosporales</taxon>
        <taxon>Streptomycetaceae</taxon>
        <taxon>Actinacidiphila</taxon>
    </lineage>
</organism>
<evidence type="ECO:0000256" key="3">
    <source>
        <dbReference type="ARBA" id="ARBA00023015"/>
    </source>
</evidence>
<accession>A0ABU7PCD7</accession>
<dbReference type="SMART" id="SM01012">
    <property type="entry name" value="ANTAR"/>
    <property type="match status" value="1"/>
</dbReference>
<dbReference type="InterPro" id="IPR029016">
    <property type="entry name" value="GAF-like_dom_sf"/>
</dbReference>
<dbReference type="InterPro" id="IPR011006">
    <property type="entry name" value="CheY-like_superfamily"/>
</dbReference>
<evidence type="ECO:0000313" key="6">
    <source>
        <dbReference type="EMBL" id="MEE4543470.1"/>
    </source>
</evidence>
<sequence length="241" mass="25613">MFGSTDRGVPDLLNLLLGTYSLDGFLTALAESATELAPQANGCGVTLQRQGRPLTVTSAGRSATRLDEAQYAQDDGPCLEALRTGREVAVSDMLTEKRWGPYPAFAAESGARSSLSLPIAAHTHTAGALNLYAPGPDGFADADIAALRSTASQATSAIALVQRTADIQEFADDLQTALRSRSVIDRATGVIMAQQHCGPDKAFELLRTASQHRNVKLREVSAEIVARYGDSGDDAELRPRR</sequence>
<feature type="domain" description="ANTAR" evidence="5">
    <location>
        <begin position="164"/>
        <end position="225"/>
    </location>
</feature>
<evidence type="ECO:0000256" key="4">
    <source>
        <dbReference type="ARBA" id="ARBA00023163"/>
    </source>
</evidence>
<keyword evidence="2" id="KW-0418">Kinase</keyword>
<comment type="caution">
    <text evidence="6">The sequence shown here is derived from an EMBL/GenBank/DDBJ whole genome shotgun (WGS) entry which is preliminary data.</text>
</comment>
<evidence type="ECO:0000259" key="5">
    <source>
        <dbReference type="PROSITE" id="PS50921"/>
    </source>
</evidence>
<keyword evidence="4" id="KW-0804">Transcription</keyword>
<evidence type="ECO:0000256" key="2">
    <source>
        <dbReference type="ARBA" id="ARBA00022777"/>
    </source>
</evidence>
<dbReference type="Gene3D" id="1.10.10.10">
    <property type="entry name" value="Winged helix-like DNA-binding domain superfamily/Winged helix DNA-binding domain"/>
    <property type="match status" value="1"/>
</dbReference>
<dbReference type="PROSITE" id="PS50921">
    <property type="entry name" value="ANTAR"/>
    <property type="match status" value="1"/>
</dbReference>
<evidence type="ECO:0000313" key="7">
    <source>
        <dbReference type="Proteomes" id="UP001344658"/>
    </source>
</evidence>
<dbReference type="Pfam" id="PF03861">
    <property type="entry name" value="ANTAR"/>
    <property type="match status" value="1"/>
</dbReference>
<dbReference type="SUPFAM" id="SSF52172">
    <property type="entry name" value="CheY-like"/>
    <property type="match status" value="1"/>
</dbReference>
<dbReference type="SMART" id="SM00065">
    <property type="entry name" value="GAF"/>
    <property type="match status" value="1"/>
</dbReference>
<keyword evidence="7" id="KW-1185">Reference proteome</keyword>
<dbReference type="InterPro" id="IPR036388">
    <property type="entry name" value="WH-like_DNA-bd_sf"/>
</dbReference>
<keyword evidence="1" id="KW-0808">Transferase</keyword>
<proteinExistence type="predicted"/>
<evidence type="ECO:0000256" key="1">
    <source>
        <dbReference type="ARBA" id="ARBA00022679"/>
    </source>
</evidence>
<name>A0ABU7PCD7_9ACTN</name>
<dbReference type="InterPro" id="IPR005561">
    <property type="entry name" value="ANTAR"/>
</dbReference>
<dbReference type="PIRSF" id="PIRSF036625">
    <property type="entry name" value="GAF_ANTAR"/>
    <property type="match status" value="1"/>
</dbReference>
<dbReference type="Gene3D" id="3.30.450.40">
    <property type="match status" value="1"/>
</dbReference>
<gene>
    <name evidence="6" type="ORF">V2S66_16000</name>
</gene>
<dbReference type="RefSeq" id="WP_330795922.1">
    <property type="nucleotide sequence ID" value="NZ_JAZEWV010000011.1"/>
</dbReference>
<protein>
    <submittedName>
        <fullName evidence="6">GAF and ANTAR domain-containing protein</fullName>
    </submittedName>
</protein>
<dbReference type="InterPro" id="IPR003018">
    <property type="entry name" value="GAF"/>
</dbReference>